<dbReference type="GO" id="GO:0009653">
    <property type="term" value="P:anatomical structure morphogenesis"/>
    <property type="evidence" value="ECO:0007669"/>
    <property type="project" value="UniProtKB-ARBA"/>
</dbReference>
<protein>
    <recommendedName>
        <fullName evidence="3">NAD(P)H oxidase (H2O2-forming)</fullName>
        <ecNumber evidence="3">1.6.3.1</ecNumber>
    </recommendedName>
</protein>
<dbReference type="EMBL" id="JH818024">
    <property type="protein sequence ID" value="EKC39815.1"/>
    <property type="molecule type" value="Genomic_DNA"/>
</dbReference>
<comment type="catalytic activity">
    <reaction evidence="14">
        <text>NADH + O2 + H(+) = H2O2 + NAD(+)</text>
        <dbReference type="Rhea" id="RHEA:11264"/>
        <dbReference type="ChEBI" id="CHEBI:15378"/>
        <dbReference type="ChEBI" id="CHEBI:15379"/>
        <dbReference type="ChEBI" id="CHEBI:16240"/>
        <dbReference type="ChEBI" id="CHEBI:57540"/>
        <dbReference type="ChEBI" id="CHEBI:57945"/>
        <dbReference type="EC" id="1.6.3.1"/>
    </reaction>
</comment>
<keyword evidence="6" id="KW-0479">Metal-binding</keyword>
<feature type="non-terminal residue" evidence="16">
    <location>
        <position position="1"/>
    </location>
</feature>
<keyword evidence="10" id="KW-1133">Transmembrane helix</keyword>
<dbReference type="GO" id="GO:0016174">
    <property type="term" value="F:NAD(P)H oxidase H2O2-forming activity"/>
    <property type="evidence" value="ECO:0007669"/>
    <property type="project" value="UniProtKB-EC"/>
</dbReference>
<keyword evidence="4" id="KW-0285">Flavoprotein</keyword>
<name>K1REJ8_MAGGI</name>
<dbReference type="SUPFAM" id="SSF52343">
    <property type="entry name" value="Ferredoxin reductase-like, C-terminal NADP-linked domain"/>
    <property type="match status" value="1"/>
</dbReference>
<dbReference type="PROSITE" id="PS50292">
    <property type="entry name" value="PEROXIDASE_3"/>
    <property type="match status" value="1"/>
</dbReference>
<dbReference type="PANTHER" id="PTHR11972">
    <property type="entry name" value="NADPH OXIDASE"/>
    <property type="match status" value="1"/>
</dbReference>
<dbReference type="Pfam" id="PF08022">
    <property type="entry name" value="FAD_binding_8"/>
    <property type="match status" value="1"/>
</dbReference>
<dbReference type="InterPro" id="IPR013112">
    <property type="entry name" value="FAD-bd_8"/>
</dbReference>
<dbReference type="PROSITE" id="PS00018">
    <property type="entry name" value="EF_HAND_1"/>
    <property type="match status" value="1"/>
</dbReference>
<dbReference type="PANTHER" id="PTHR11972:SF208">
    <property type="entry name" value="DUAL OXIDASE-LIKE PROTEIN"/>
    <property type="match status" value="1"/>
</dbReference>
<evidence type="ECO:0000256" key="15">
    <source>
        <dbReference type="ARBA" id="ARBA00048762"/>
    </source>
</evidence>
<reference evidence="16" key="1">
    <citation type="journal article" date="2012" name="Nature">
        <title>The oyster genome reveals stress adaptation and complexity of shell formation.</title>
        <authorList>
            <person name="Zhang G."/>
            <person name="Fang X."/>
            <person name="Guo X."/>
            <person name="Li L."/>
            <person name="Luo R."/>
            <person name="Xu F."/>
            <person name="Yang P."/>
            <person name="Zhang L."/>
            <person name="Wang X."/>
            <person name="Qi H."/>
            <person name="Xiong Z."/>
            <person name="Que H."/>
            <person name="Xie Y."/>
            <person name="Holland P.W."/>
            <person name="Paps J."/>
            <person name="Zhu Y."/>
            <person name="Wu F."/>
            <person name="Chen Y."/>
            <person name="Wang J."/>
            <person name="Peng C."/>
            <person name="Meng J."/>
            <person name="Yang L."/>
            <person name="Liu J."/>
            <person name="Wen B."/>
            <person name="Zhang N."/>
            <person name="Huang Z."/>
            <person name="Zhu Q."/>
            <person name="Feng Y."/>
            <person name="Mount A."/>
            <person name="Hedgecock D."/>
            <person name="Xu Z."/>
            <person name="Liu Y."/>
            <person name="Domazet-Loso T."/>
            <person name="Du Y."/>
            <person name="Sun X."/>
            <person name="Zhang S."/>
            <person name="Liu B."/>
            <person name="Cheng P."/>
            <person name="Jiang X."/>
            <person name="Li J."/>
            <person name="Fan D."/>
            <person name="Wang W."/>
            <person name="Fu W."/>
            <person name="Wang T."/>
            <person name="Wang B."/>
            <person name="Zhang J."/>
            <person name="Peng Z."/>
            <person name="Li Y."/>
            <person name="Li N."/>
            <person name="Wang J."/>
            <person name="Chen M."/>
            <person name="He Y."/>
            <person name="Tan F."/>
            <person name="Song X."/>
            <person name="Zheng Q."/>
            <person name="Huang R."/>
            <person name="Yang H."/>
            <person name="Du X."/>
            <person name="Chen L."/>
            <person name="Yang M."/>
            <person name="Gaffney P.M."/>
            <person name="Wang S."/>
            <person name="Luo L."/>
            <person name="She Z."/>
            <person name="Ming Y."/>
            <person name="Huang W."/>
            <person name="Zhang S."/>
            <person name="Huang B."/>
            <person name="Zhang Y."/>
            <person name="Qu T."/>
            <person name="Ni P."/>
            <person name="Miao G."/>
            <person name="Wang J."/>
            <person name="Wang Q."/>
            <person name="Steinberg C.E."/>
            <person name="Wang H."/>
            <person name="Li N."/>
            <person name="Qian L."/>
            <person name="Zhang G."/>
            <person name="Li Y."/>
            <person name="Yang H."/>
            <person name="Liu X."/>
            <person name="Wang J."/>
            <person name="Yin Y."/>
            <person name="Wang J."/>
        </authorList>
    </citation>
    <scope>NUCLEOTIDE SEQUENCE [LARGE SCALE GENOMIC DNA]</scope>
    <source>
        <strain evidence="16">05x7-T-G4-1.051#20</strain>
    </source>
</reference>
<dbReference type="GO" id="GO:0043020">
    <property type="term" value="C:NADPH oxidase complex"/>
    <property type="evidence" value="ECO:0007669"/>
    <property type="project" value="TreeGrafter"/>
</dbReference>
<dbReference type="SUPFAM" id="SSF63380">
    <property type="entry name" value="Riboflavin synthase domain-like"/>
    <property type="match status" value="1"/>
</dbReference>
<dbReference type="GO" id="GO:0016324">
    <property type="term" value="C:apical plasma membrane"/>
    <property type="evidence" value="ECO:0007669"/>
    <property type="project" value="UniProtKB-SubCell"/>
</dbReference>
<dbReference type="Gene3D" id="3.40.50.80">
    <property type="entry name" value="Nucleotide-binding domain of ferredoxin-NADP reductase (FNR) module"/>
    <property type="match status" value="1"/>
</dbReference>
<evidence type="ECO:0000256" key="4">
    <source>
        <dbReference type="ARBA" id="ARBA00022630"/>
    </source>
</evidence>
<organism evidence="16">
    <name type="scientific">Magallana gigas</name>
    <name type="common">Pacific oyster</name>
    <name type="synonym">Crassostrea gigas</name>
    <dbReference type="NCBI Taxonomy" id="29159"/>
    <lineage>
        <taxon>Eukaryota</taxon>
        <taxon>Metazoa</taxon>
        <taxon>Spiralia</taxon>
        <taxon>Lophotrochozoa</taxon>
        <taxon>Mollusca</taxon>
        <taxon>Bivalvia</taxon>
        <taxon>Autobranchia</taxon>
        <taxon>Pteriomorphia</taxon>
        <taxon>Ostreida</taxon>
        <taxon>Ostreoidea</taxon>
        <taxon>Ostreidae</taxon>
        <taxon>Magallana</taxon>
    </lineage>
</organism>
<dbReference type="GO" id="GO:0005509">
    <property type="term" value="F:calcium ion binding"/>
    <property type="evidence" value="ECO:0007669"/>
    <property type="project" value="InterPro"/>
</dbReference>
<dbReference type="InParanoid" id="K1REJ8"/>
<evidence type="ECO:0000256" key="7">
    <source>
        <dbReference type="ARBA" id="ARBA00022827"/>
    </source>
</evidence>
<dbReference type="GO" id="GO:0016175">
    <property type="term" value="F:superoxide-generating NAD(P)H oxidase activity"/>
    <property type="evidence" value="ECO:0007669"/>
    <property type="project" value="TreeGrafter"/>
</dbReference>
<keyword evidence="12" id="KW-0472">Membrane</keyword>
<evidence type="ECO:0000256" key="12">
    <source>
        <dbReference type="ARBA" id="ARBA00023136"/>
    </source>
</evidence>
<evidence type="ECO:0000256" key="14">
    <source>
        <dbReference type="ARBA" id="ARBA00047455"/>
    </source>
</evidence>
<dbReference type="Gene3D" id="2.40.30.10">
    <property type="entry name" value="Translation factors"/>
    <property type="match status" value="1"/>
</dbReference>
<evidence type="ECO:0000313" key="16">
    <source>
        <dbReference type="EMBL" id="EKC39815.1"/>
    </source>
</evidence>
<evidence type="ECO:0000256" key="8">
    <source>
        <dbReference type="ARBA" id="ARBA00022837"/>
    </source>
</evidence>
<keyword evidence="9" id="KW-0521">NADP</keyword>
<evidence type="ECO:0000256" key="2">
    <source>
        <dbReference type="ARBA" id="ARBA00005644"/>
    </source>
</evidence>
<dbReference type="InterPro" id="IPR017927">
    <property type="entry name" value="FAD-bd_FR_type"/>
</dbReference>
<dbReference type="FunFam" id="2.40.30.10:FF:000059">
    <property type="entry name" value="dual oxidase isoform X1"/>
    <property type="match status" value="1"/>
</dbReference>
<dbReference type="SUPFAM" id="SSF47473">
    <property type="entry name" value="EF-hand"/>
    <property type="match status" value="1"/>
</dbReference>
<keyword evidence="7" id="KW-0274">FAD</keyword>
<dbReference type="InterPro" id="IPR017938">
    <property type="entry name" value="Riboflavin_synthase-like_b-brl"/>
</dbReference>
<comment type="similarity">
    <text evidence="2">In the N-terminal section; belongs to the peroxidase family.</text>
</comment>
<dbReference type="InterPro" id="IPR039261">
    <property type="entry name" value="FNR_nucleotide-bd"/>
</dbReference>
<dbReference type="InterPro" id="IPR018247">
    <property type="entry name" value="EF_Hand_1_Ca_BS"/>
</dbReference>
<dbReference type="InterPro" id="IPR002048">
    <property type="entry name" value="EF_hand_dom"/>
</dbReference>
<dbReference type="EC" id="1.6.3.1" evidence="3"/>
<dbReference type="PROSITE" id="PS51384">
    <property type="entry name" value="FAD_FR"/>
    <property type="match status" value="1"/>
</dbReference>
<gene>
    <name evidence="16" type="ORF">CGI_10025370</name>
</gene>
<dbReference type="SFLD" id="SFLDG01169">
    <property type="entry name" value="NADPH_oxidase_subgroup_(NOX)"/>
    <property type="match status" value="1"/>
</dbReference>
<evidence type="ECO:0000256" key="3">
    <source>
        <dbReference type="ARBA" id="ARBA00012698"/>
    </source>
</evidence>
<dbReference type="Gene3D" id="1.10.238.10">
    <property type="entry name" value="EF-hand"/>
    <property type="match status" value="1"/>
</dbReference>
<accession>K1REJ8</accession>
<dbReference type="InterPro" id="IPR013130">
    <property type="entry name" value="Fe3_Rdtase_TM_dom"/>
</dbReference>
<keyword evidence="13" id="KW-0575">Peroxidase</keyword>
<evidence type="ECO:0000256" key="6">
    <source>
        <dbReference type="ARBA" id="ARBA00022723"/>
    </source>
</evidence>
<dbReference type="InterPro" id="IPR037120">
    <property type="entry name" value="Haem_peroxidase_sf_animal"/>
</dbReference>
<evidence type="ECO:0000256" key="9">
    <source>
        <dbReference type="ARBA" id="ARBA00022857"/>
    </source>
</evidence>
<dbReference type="InterPro" id="IPR010255">
    <property type="entry name" value="Haem_peroxidase_sf"/>
</dbReference>
<dbReference type="Pfam" id="PF01794">
    <property type="entry name" value="Ferric_reduct"/>
    <property type="match status" value="1"/>
</dbReference>
<dbReference type="FunCoup" id="K1REJ8">
    <property type="interactions" value="78"/>
</dbReference>
<dbReference type="PROSITE" id="PS50222">
    <property type="entry name" value="EF_HAND_2"/>
    <property type="match status" value="2"/>
</dbReference>
<dbReference type="GO" id="GO:0042554">
    <property type="term" value="P:superoxide anion generation"/>
    <property type="evidence" value="ECO:0007669"/>
    <property type="project" value="TreeGrafter"/>
</dbReference>
<evidence type="ECO:0000256" key="11">
    <source>
        <dbReference type="ARBA" id="ARBA00023002"/>
    </source>
</evidence>
<dbReference type="Pfam" id="PF03098">
    <property type="entry name" value="An_peroxidase"/>
    <property type="match status" value="1"/>
</dbReference>
<keyword evidence="11" id="KW-0560">Oxidoreductase</keyword>
<dbReference type="GO" id="GO:0042744">
    <property type="term" value="P:hydrogen peroxide catabolic process"/>
    <property type="evidence" value="ECO:0007669"/>
    <property type="project" value="UniProtKB-KW"/>
</dbReference>
<sequence length="1833" mass="210710">GQQVVEEIMDSQRPGCPREYENIPVPKNNTLYRDSEAFNSATDTVFMPFPRSRFDQRTGQSPSNPRQQLNEITPYLDGQLMYGPARTWTDAIREFRGGKLLVLDPSKGVRDSLPAINDVRLPFANPPNPRENTRERRLLPVARFWRFGNPRAMENPFLLSFGVLWFRWHNYWAEEYIKMKNIQESDLEKYDEQIFNYARKWVVASHQKIVMYDWLPRWILTSENFTSVSDDSRFYPIRDPKTNDPRRPTCGQYVYNPNIHPGITAEFQTAAMRYGHTLVTPGLWRRGRKGAGGLQDNCNWFPTNLRLPNPPVQQTHGLRLCNAYWNSQEAVEDDLDALYRGLASTLGEKEDHIMVEDLAGQVFGPLEFSRRDLAALNIQRARDHGLTDYQTIRETFGLPRLNSWKEINTQNNDTMRAIEALRLLYEGSGLNGTSPEDVDLFAGGLMETTEDGPGDLFRIIMVEQFCRIRDGDRFWYENINNKIFNQTEIDFINNEITLGYILSKVTNLRVEGQRDSNGNLVNINNADIQADPFVHRGTDDPCEQPAQLDPGVPPRVIRASNATGALPLIENCTAWQTFDYFFGMDSHISFPFTFIWIGLVVPATIGVMLLMARQRRKKMMEARKKRARTDKSTDPNTFNVVEWVGKKEGERNVVIKFDSQRKKLHVNDRRGKPLRMIDLRPKQSSQGKSIRLWNADDRPLLSVRAEGEIDLVLKFADVERKSQFSSKLKNFAEGIGASFSTNNFGKAELILNNASTKEDRQKLLDKFFRVICLQAFKDKTSKELDLENLDHDTAKKIAEIQLTRTEFAEALGLKPTSIFVRNMFLLVDSDRSGFVSFREFLDFFVVLSSQDAESKIHLIFSMYDIQRRGRLSKKDFANMIKSLLDLSDSTLDDKKMEELVTSMYKAANISYGSDITFEDFKKIFASDEYAGTLQKATLNLDAIGDIGQPVKTVANTTTIRSKRATIMKNYTQKGAKKKGFQRQQSVVRVTTHQQEYPKTPFAQKMYEITSYISSNRLEIFWGTLFTLVLIGIFLERAFYYSFEREHAGLRRIAGYGVTVTRGAASAMMFTYCALLITMSRNMITFFRETFLHRFFPWDSMHAFHKFIAYQALLSTFIHVIGHGINLYHISTQTSGDANCYFMEYFRATHILASFHYWTYTTITGVTGILLTLIVIVMYVFATPYARRNAFNAFWNTHNLYIFLYIFMIMHGLGRLVQAPITHTYLIGPLLIYIIDKLISLSRKKIECRVVKAELLPSDVTALVFQRPTTFDYKSGQWVRIACLELGENEYHPFTISSAPHEEYLSLHIRAVGPWTYNLRNLYDPDNLEGKLAYPSVYVDGPYGEGHQDWYRYEVAILVGGGIGVTPFASILKDIVHKSKIADLRFPCKKVLMVLCVFLRNLAKVCRISHSTWEHCFSKCPLELGSLVGLWLTPSDYNDEGTKETGLEGVDPTTPISDLRKLVEVAVKSECQKYRKENEATNDLQIYQKGEVEQVLTAELLNAVVEDKVTQVFGKYIADLQEKIDNIEGKLDLQKNEDLQKSETTPEHSENNYLERLQKLEGYIQKKDPNPNYSGQNMWAGQLVDIIKKYGAVFVFVPCCCYCIYKCIRRCCDNPHDDNSTTLADIEIYKKLENSLCVISFSKEYVASYHLALARSLTEYMYQGKHGELSHIKKVTITKPDNLNSVPPSKVFIVCVDYNEGNDILEPDSPNKKGLRIRRETVRSLMDRLALVILVYFLEKSSENLGVGDRYAYKLHSKIVAVEEAKKLDEKNCIFSVYKKLTTYQLGALKQTVGEYLKMVEEIIVPRYHLESEEWTSWIRGVIYLINTLHRRKN</sequence>
<dbReference type="InterPro" id="IPR019791">
    <property type="entry name" value="Haem_peroxidase_animal"/>
</dbReference>
<evidence type="ECO:0000256" key="13">
    <source>
        <dbReference type="ARBA" id="ARBA00023324"/>
    </source>
</evidence>
<proteinExistence type="inferred from homology"/>
<dbReference type="SUPFAM" id="SSF48113">
    <property type="entry name" value="Heme-dependent peroxidases"/>
    <property type="match status" value="1"/>
</dbReference>
<dbReference type="GO" id="GO:0006979">
    <property type="term" value="P:response to oxidative stress"/>
    <property type="evidence" value="ECO:0007669"/>
    <property type="project" value="InterPro"/>
</dbReference>
<dbReference type="InterPro" id="IPR050369">
    <property type="entry name" value="RBOH/FRE"/>
</dbReference>
<keyword evidence="8" id="KW-0106">Calcium</keyword>
<dbReference type="InterPro" id="IPR011992">
    <property type="entry name" value="EF-hand-dom_pair"/>
</dbReference>
<dbReference type="CDD" id="cd00051">
    <property type="entry name" value="EFh"/>
    <property type="match status" value="1"/>
</dbReference>
<dbReference type="Gene3D" id="1.10.640.10">
    <property type="entry name" value="Haem peroxidase domain superfamily, animal type"/>
    <property type="match status" value="1"/>
</dbReference>
<keyword evidence="5" id="KW-0812">Transmembrane</keyword>
<comment type="catalytic activity">
    <reaction evidence="15">
        <text>NADPH + O2 + H(+) = H2O2 + NADP(+)</text>
        <dbReference type="Rhea" id="RHEA:11260"/>
        <dbReference type="ChEBI" id="CHEBI:15378"/>
        <dbReference type="ChEBI" id="CHEBI:15379"/>
        <dbReference type="ChEBI" id="CHEBI:16240"/>
        <dbReference type="ChEBI" id="CHEBI:57783"/>
        <dbReference type="ChEBI" id="CHEBI:58349"/>
        <dbReference type="EC" id="1.6.3.1"/>
    </reaction>
</comment>
<dbReference type="CDD" id="cd06186">
    <property type="entry name" value="NOX_Duox_like_FAD_NADP"/>
    <property type="match status" value="1"/>
</dbReference>
<evidence type="ECO:0000256" key="1">
    <source>
        <dbReference type="ARBA" id="ARBA00004424"/>
    </source>
</evidence>
<dbReference type="HOGENOM" id="CLU_237326_0_0_1"/>
<dbReference type="GO" id="GO:0004601">
    <property type="term" value="F:peroxidase activity"/>
    <property type="evidence" value="ECO:0007669"/>
    <property type="project" value="InterPro"/>
</dbReference>
<dbReference type="SMART" id="SM00054">
    <property type="entry name" value="EFh"/>
    <property type="match status" value="2"/>
</dbReference>
<keyword evidence="13" id="KW-0376">Hydrogen peroxide</keyword>
<dbReference type="GO" id="GO:0042742">
    <property type="term" value="P:defense response to bacterium"/>
    <property type="evidence" value="ECO:0007669"/>
    <property type="project" value="UniProtKB-ARBA"/>
</dbReference>
<evidence type="ECO:0000256" key="5">
    <source>
        <dbReference type="ARBA" id="ARBA00022692"/>
    </source>
</evidence>
<evidence type="ECO:0000256" key="10">
    <source>
        <dbReference type="ARBA" id="ARBA00022989"/>
    </source>
</evidence>
<dbReference type="GO" id="GO:0020037">
    <property type="term" value="F:heme binding"/>
    <property type="evidence" value="ECO:0007669"/>
    <property type="project" value="InterPro"/>
</dbReference>
<comment type="subcellular location">
    <subcellularLocation>
        <location evidence="1">Apical cell membrane</location>
        <topology evidence="1">Multi-pass membrane protein</topology>
    </subcellularLocation>
</comment>